<gene>
    <name evidence="2" type="ORF">CCM_06637</name>
</gene>
<dbReference type="eggNOG" id="ENOG502SIHY">
    <property type="taxonomic scope" value="Eukaryota"/>
</dbReference>
<dbReference type="HOGENOM" id="CLU_043294_0_0_1"/>
<accession>G3JN36</accession>
<dbReference type="GeneID" id="18168651"/>
<evidence type="ECO:0000313" key="2">
    <source>
        <dbReference type="EMBL" id="EGX90218.1"/>
    </source>
</evidence>
<dbReference type="Proteomes" id="UP000001610">
    <property type="component" value="Unassembled WGS sequence"/>
</dbReference>
<sequence>MGASARRRSVLSALNLAAEHFPPRTFSIVVVMDPASVAPRSDAAESCHAPAIATAHLARFEFSDEGTKVLMVEWQPETELPEVLNVDSTTAPAPHPDYRPVNSNFEQPRDAPGPDTHAGWEVSWPGKSTLLPARDADQDGSKRRVYFLLPEDVPVPPTVTIARRGQSSLVLKPLPAIFPPGFDAESGSRGVLHTLWAKKRLRELDSEMDAEMMTNSESIGLQMAYAEKQWIIETFLTKPTPIMTLPLSPISPITGRLGDKLKGLRLATSPGDLLPSSTANTFMGSTAPSLTLSPDGNDIAVPSFPLSLNAAARGDFTTPKSHQGDTEDDLFALPISPRSPDMKRSPFGVF</sequence>
<reference evidence="2 3" key="1">
    <citation type="journal article" date="2011" name="Genome Biol.">
        <title>Genome sequence of the insect pathogenic fungus Cordyceps militaris, a valued traditional Chinese medicine.</title>
        <authorList>
            <person name="Zheng P."/>
            <person name="Xia Y."/>
            <person name="Xiao G."/>
            <person name="Xiong C."/>
            <person name="Hu X."/>
            <person name="Zhang S."/>
            <person name="Zheng H."/>
            <person name="Huang Y."/>
            <person name="Zhou Y."/>
            <person name="Wang S."/>
            <person name="Zhao G.P."/>
            <person name="Liu X."/>
            <person name="St Leger R.J."/>
            <person name="Wang C."/>
        </authorList>
    </citation>
    <scope>NUCLEOTIDE SEQUENCE [LARGE SCALE GENOMIC DNA]</scope>
    <source>
        <strain evidence="2 3">CM01</strain>
    </source>
</reference>
<keyword evidence="3" id="KW-1185">Reference proteome</keyword>
<name>G3JN36_CORMM</name>
<proteinExistence type="predicted"/>
<organism evidence="2 3">
    <name type="scientific">Cordyceps militaris (strain CM01)</name>
    <name type="common">Caterpillar fungus</name>
    <dbReference type="NCBI Taxonomy" id="983644"/>
    <lineage>
        <taxon>Eukaryota</taxon>
        <taxon>Fungi</taxon>
        <taxon>Dikarya</taxon>
        <taxon>Ascomycota</taxon>
        <taxon>Pezizomycotina</taxon>
        <taxon>Sordariomycetes</taxon>
        <taxon>Hypocreomycetidae</taxon>
        <taxon>Hypocreales</taxon>
        <taxon>Cordycipitaceae</taxon>
        <taxon>Cordyceps</taxon>
    </lineage>
</organism>
<evidence type="ECO:0000256" key="1">
    <source>
        <dbReference type="SAM" id="MobiDB-lite"/>
    </source>
</evidence>
<dbReference type="InParanoid" id="G3JN36"/>
<evidence type="ECO:0000313" key="3">
    <source>
        <dbReference type="Proteomes" id="UP000001610"/>
    </source>
</evidence>
<dbReference type="EMBL" id="JH126403">
    <property type="protein sequence ID" value="EGX90218.1"/>
    <property type="molecule type" value="Genomic_DNA"/>
</dbReference>
<dbReference type="OrthoDB" id="5344482at2759"/>
<dbReference type="VEuPathDB" id="FungiDB:CCM_06637"/>
<dbReference type="OMA" id="GSWHVSW"/>
<dbReference type="RefSeq" id="XP_006671841.1">
    <property type="nucleotide sequence ID" value="XM_006671778.1"/>
</dbReference>
<dbReference type="KEGG" id="cmt:CCM_06637"/>
<feature type="region of interest" description="Disordered" evidence="1">
    <location>
        <begin position="315"/>
        <end position="350"/>
    </location>
</feature>
<dbReference type="AlphaFoldDB" id="G3JN36"/>
<protein>
    <submittedName>
        <fullName evidence="2">Uncharacterized protein</fullName>
    </submittedName>
</protein>